<protein>
    <submittedName>
        <fullName evidence="1">Uncharacterized protein</fullName>
    </submittedName>
</protein>
<evidence type="ECO:0000313" key="1">
    <source>
        <dbReference type="EMBL" id="AYL33985.1"/>
    </source>
</evidence>
<keyword evidence="2" id="KW-1185">Reference proteome</keyword>
<name>A0A494UKK7_9ACTN</name>
<reference evidence="1 2" key="1">
    <citation type="submission" date="2017-09" db="EMBL/GenBank/DDBJ databases">
        <authorList>
            <person name="Zhang H."/>
            <person name="Hu S."/>
            <person name="Xu J."/>
            <person name="He Z."/>
        </authorList>
    </citation>
    <scope>NUCLEOTIDE SEQUENCE [LARGE SCALE GENOMIC DNA]</scope>
    <source>
        <strain evidence="1 2">TXX3120</strain>
    </source>
</reference>
<dbReference type="Proteomes" id="UP000282170">
    <property type="component" value="Chromosome"/>
</dbReference>
<accession>A0A494UKK7</accession>
<dbReference type="KEGG" id="sfug:CNQ36_00125"/>
<proteinExistence type="predicted"/>
<dbReference type="GeneID" id="93881174"/>
<evidence type="ECO:0000313" key="2">
    <source>
        <dbReference type="Proteomes" id="UP000282170"/>
    </source>
</evidence>
<dbReference type="RefSeq" id="WP_121544404.1">
    <property type="nucleotide sequence ID" value="NZ_CP023407.1"/>
</dbReference>
<organism evidence="1 2">
    <name type="scientific">Streptomyces fungicidicus</name>
    <dbReference type="NCBI Taxonomy" id="68203"/>
    <lineage>
        <taxon>Bacteria</taxon>
        <taxon>Bacillati</taxon>
        <taxon>Actinomycetota</taxon>
        <taxon>Actinomycetes</taxon>
        <taxon>Kitasatosporales</taxon>
        <taxon>Streptomycetaceae</taxon>
        <taxon>Streptomyces</taxon>
    </lineage>
</organism>
<dbReference type="AlphaFoldDB" id="A0A494UKK7"/>
<dbReference type="EMBL" id="CP023407">
    <property type="protein sequence ID" value="AYL33985.1"/>
    <property type="molecule type" value="Genomic_DNA"/>
</dbReference>
<gene>
    <name evidence="1" type="ORF">CNQ36_00125</name>
</gene>
<sequence>MPVPSAETAAAAAAFLDGQKITASQCGGCGKEIYGIKGRYSCACGWTNPWWEGHGDLPAAETDPDWPGHVAQP</sequence>